<protein>
    <submittedName>
        <fullName evidence="2">Uncharacterized protein</fullName>
    </submittedName>
</protein>
<proteinExistence type="predicted"/>
<feature type="region of interest" description="Disordered" evidence="1">
    <location>
        <begin position="69"/>
        <end position="98"/>
    </location>
</feature>
<evidence type="ECO:0000313" key="2">
    <source>
        <dbReference type="EMBL" id="MPC38904.1"/>
    </source>
</evidence>
<organism evidence="2 3">
    <name type="scientific">Portunus trituberculatus</name>
    <name type="common">Swimming crab</name>
    <name type="synonym">Neptunus trituberculatus</name>
    <dbReference type="NCBI Taxonomy" id="210409"/>
    <lineage>
        <taxon>Eukaryota</taxon>
        <taxon>Metazoa</taxon>
        <taxon>Ecdysozoa</taxon>
        <taxon>Arthropoda</taxon>
        <taxon>Crustacea</taxon>
        <taxon>Multicrustacea</taxon>
        <taxon>Malacostraca</taxon>
        <taxon>Eumalacostraca</taxon>
        <taxon>Eucarida</taxon>
        <taxon>Decapoda</taxon>
        <taxon>Pleocyemata</taxon>
        <taxon>Brachyura</taxon>
        <taxon>Eubrachyura</taxon>
        <taxon>Portunoidea</taxon>
        <taxon>Portunidae</taxon>
        <taxon>Portuninae</taxon>
        <taxon>Portunus</taxon>
    </lineage>
</organism>
<dbReference type="AlphaFoldDB" id="A0A5B7F2R5"/>
<comment type="caution">
    <text evidence="2">The sequence shown here is derived from an EMBL/GenBank/DDBJ whole genome shotgun (WGS) entry which is preliminary data.</text>
</comment>
<dbReference type="Proteomes" id="UP000324222">
    <property type="component" value="Unassembled WGS sequence"/>
</dbReference>
<evidence type="ECO:0000256" key="1">
    <source>
        <dbReference type="SAM" id="MobiDB-lite"/>
    </source>
</evidence>
<dbReference type="EMBL" id="VSRR010004206">
    <property type="protein sequence ID" value="MPC38904.1"/>
    <property type="molecule type" value="Genomic_DNA"/>
</dbReference>
<reference evidence="2 3" key="1">
    <citation type="submission" date="2019-05" db="EMBL/GenBank/DDBJ databases">
        <title>Another draft genome of Portunus trituberculatus and its Hox gene families provides insights of decapod evolution.</title>
        <authorList>
            <person name="Jeong J.-H."/>
            <person name="Song I."/>
            <person name="Kim S."/>
            <person name="Choi T."/>
            <person name="Kim D."/>
            <person name="Ryu S."/>
            <person name="Kim W."/>
        </authorList>
    </citation>
    <scope>NUCLEOTIDE SEQUENCE [LARGE SCALE GENOMIC DNA]</scope>
    <source>
        <tissue evidence="2">Muscle</tissue>
    </source>
</reference>
<sequence length="136" mass="14607">MVECPGWDVLGAGLSSVMGKHSHHVWPFLKQLVRMGTRYPVHSSQRSLPLSSQYVVSLAPGVADLARERSSSGLSREVDSSPQVPPTAVSYSGSSSKGRLSAGLDSLLMFLKSARSRLHVGLWCTTEMDVGVSSHL</sequence>
<evidence type="ECO:0000313" key="3">
    <source>
        <dbReference type="Proteomes" id="UP000324222"/>
    </source>
</evidence>
<accession>A0A5B7F2R5</accession>
<keyword evidence="3" id="KW-1185">Reference proteome</keyword>
<gene>
    <name evidence="2" type="ORF">E2C01_032421</name>
</gene>
<name>A0A5B7F2R5_PORTR</name>